<evidence type="ECO:0000256" key="13">
    <source>
        <dbReference type="SAM" id="SignalP"/>
    </source>
</evidence>
<protein>
    <recommendedName>
        <fullName evidence="14">Carboxylesterase type B domain-containing protein</fullName>
    </recommendedName>
</protein>
<dbReference type="GO" id="GO:0007155">
    <property type="term" value="P:cell adhesion"/>
    <property type="evidence" value="ECO:0007669"/>
    <property type="project" value="UniProtKB-KW"/>
</dbReference>
<evidence type="ECO:0000256" key="9">
    <source>
        <dbReference type="ARBA" id="ARBA00023157"/>
    </source>
</evidence>
<dbReference type="Pfam" id="PF00135">
    <property type="entry name" value="COesterase"/>
    <property type="match status" value="1"/>
</dbReference>
<evidence type="ECO:0000256" key="3">
    <source>
        <dbReference type="ARBA" id="ARBA00022475"/>
    </source>
</evidence>
<keyword evidence="10" id="KW-0325">Glycoprotein</keyword>
<accession>A0A8C4WVA6</accession>
<dbReference type="Proteomes" id="UP000694388">
    <property type="component" value="Unplaced"/>
</dbReference>
<dbReference type="GeneTree" id="ENSGT00940000156607"/>
<dbReference type="SUPFAM" id="SSF53474">
    <property type="entry name" value="alpha/beta-Hydrolases"/>
    <property type="match status" value="1"/>
</dbReference>
<dbReference type="PANTHER" id="PTHR43903">
    <property type="entry name" value="NEUROLIGIN"/>
    <property type="match status" value="1"/>
</dbReference>
<evidence type="ECO:0000256" key="10">
    <source>
        <dbReference type="ARBA" id="ARBA00023180"/>
    </source>
</evidence>
<reference evidence="15" key="1">
    <citation type="submission" date="2025-08" db="UniProtKB">
        <authorList>
            <consortium name="Ensembl"/>
        </authorList>
    </citation>
    <scope>IDENTIFICATION</scope>
</reference>
<evidence type="ECO:0000256" key="6">
    <source>
        <dbReference type="ARBA" id="ARBA00022889"/>
    </source>
</evidence>
<dbReference type="Gene3D" id="3.40.50.1820">
    <property type="entry name" value="alpha/beta hydrolase"/>
    <property type="match status" value="1"/>
</dbReference>
<feature type="region of interest" description="Disordered" evidence="11">
    <location>
        <begin position="575"/>
        <end position="628"/>
    </location>
</feature>
<feature type="chain" id="PRO_5034699328" description="Carboxylesterase type B domain-containing protein" evidence="13">
    <location>
        <begin position="21"/>
        <end position="737"/>
    </location>
</feature>
<sequence>MSLVAVVWLWLWLCLSHIDSQQQQQQHQSLLTSSLGKLRGERVAVPGPGSALVDRYLAVPYAAPPIGELRFRPPEVATPWDGLRDARSPAPVCPQAAGAPWARPSLPAWLRGGAGAAPNVAGPLPRQSEDCLYLNLYVPVDDGRRPGMTRPLMVFVHGGAYGEGAGGLLDGSVLASVGEVVVATINYRLGVLGFLSTGDMAARGNYGLLDQVAALRWLSINAEHLGADPLRVTVFGSGAGAACVHLLTLSHRTEGNRWNNATKGLLPSPHPLPQGLFQRAILQSGTALASWAISYQPAKYARRLAERLDCNLLDTAALVGCLRSRPARQLAEAAVWPAPYHAAFGPVIDGDVVSDDPRALMEQGEFLNYDVMTGLAQTEGLRFMYTDWANRDSEAARRRGLAALFTDHQWLVPAVATADLHARYGSPTYFYTFQHECTLSAGVRGNTLGLELLYVFGVPLVEALGAGPQAPAGSPKATASLPCNFSRADAALSAALIAYWTNFAKTGDPNRPLSPNAGLSIGRSGRFDETAWAKYTPRERRYLHVGLKPRLREQYRATRVAFWLHLVPQLHNPHDMFQHTSTTTKIPPSDGMQHTQRRNNRPLAATRPTPLTRRGERHPPPASSALSPAEAPLLHDYSTELSVTIAVGSSLLLLNVIAFAALYHRRDRRRQGLLGGKVTSPLRFQPPRPPCPLDYALALRRDGMEGGGPASLEAFDLASVYQAYTAGPAPGHSTTCV</sequence>
<keyword evidence="5 13" id="KW-0732">Signal</keyword>
<keyword evidence="7 12" id="KW-1133">Transmembrane helix</keyword>
<dbReference type="OMA" id="RDIMNAD"/>
<evidence type="ECO:0000256" key="4">
    <source>
        <dbReference type="ARBA" id="ARBA00022692"/>
    </source>
</evidence>
<evidence type="ECO:0000313" key="15">
    <source>
        <dbReference type="Ensembl" id="ENSEBUP00000013014.1"/>
    </source>
</evidence>
<evidence type="ECO:0000256" key="1">
    <source>
        <dbReference type="ARBA" id="ARBA00004251"/>
    </source>
</evidence>
<dbReference type="PRINTS" id="PR01090">
    <property type="entry name" value="NEUROLIGIN"/>
</dbReference>
<feature type="transmembrane region" description="Helical" evidence="12">
    <location>
        <begin position="641"/>
        <end position="663"/>
    </location>
</feature>
<evidence type="ECO:0000256" key="11">
    <source>
        <dbReference type="SAM" id="MobiDB-lite"/>
    </source>
</evidence>
<dbReference type="InterPro" id="IPR051093">
    <property type="entry name" value="Neuroligin/BSAL"/>
</dbReference>
<keyword evidence="9" id="KW-1015">Disulfide bond</keyword>
<feature type="domain" description="Carboxylesterase type B" evidence="14">
    <location>
        <begin position="31"/>
        <end position="383"/>
    </location>
</feature>
<dbReference type="GO" id="GO:0042043">
    <property type="term" value="F:neurexin family protein binding"/>
    <property type="evidence" value="ECO:0007669"/>
    <property type="project" value="InterPro"/>
</dbReference>
<evidence type="ECO:0000259" key="14">
    <source>
        <dbReference type="Pfam" id="PF00135"/>
    </source>
</evidence>
<dbReference type="InterPro" id="IPR029058">
    <property type="entry name" value="AB_hydrolase_fold"/>
</dbReference>
<organism evidence="15 16">
    <name type="scientific">Eptatretus burgeri</name>
    <name type="common">Inshore hagfish</name>
    <dbReference type="NCBI Taxonomy" id="7764"/>
    <lineage>
        <taxon>Eukaryota</taxon>
        <taxon>Metazoa</taxon>
        <taxon>Chordata</taxon>
        <taxon>Craniata</taxon>
        <taxon>Vertebrata</taxon>
        <taxon>Cyclostomata</taxon>
        <taxon>Myxini</taxon>
        <taxon>Myxiniformes</taxon>
        <taxon>Myxinidae</taxon>
        <taxon>Eptatretinae</taxon>
        <taxon>Eptatretus</taxon>
    </lineage>
</organism>
<dbReference type="InterPro" id="IPR019819">
    <property type="entry name" value="Carboxylesterase_B_CS"/>
</dbReference>
<keyword evidence="6" id="KW-0130">Cell adhesion</keyword>
<keyword evidence="16" id="KW-1185">Reference proteome</keyword>
<keyword evidence="8 12" id="KW-0472">Membrane</keyword>
<dbReference type="GO" id="GO:0005886">
    <property type="term" value="C:plasma membrane"/>
    <property type="evidence" value="ECO:0007669"/>
    <property type="project" value="UniProtKB-SubCell"/>
</dbReference>
<dbReference type="InterPro" id="IPR002018">
    <property type="entry name" value="CarbesteraseB"/>
</dbReference>
<dbReference type="PROSITE" id="PS00941">
    <property type="entry name" value="CARBOXYLESTERASE_B_2"/>
    <property type="match status" value="1"/>
</dbReference>
<dbReference type="InterPro" id="IPR000460">
    <property type="entry name" value="Nlgn"/>
</dbReference>
<name>A0A8C4WVA6_EPTBU</name>
<evidence type="ECO:0000256" key="8">
    <source>
        <dbReference type="ARBA" id="ARBA00023136"/>
    </source>
</evidence>
<dbReference type="AlphaFoldDB" id="A0A8C4WVA6"/>
<feature type="signal peptide" evidence="13">
    <location>
        <begin position="1"/>
        <end position="20"/>
    </location>
</feature>
<dbReference type="Ensembl" id="ENSEBUT00000013590.1">
    <property type="protein sequence ID" value="ENSEBUP00000013014.1"/>
    <property type="gene ID" value="ENSEBUG00000008243.1"/>
</dbReference>
<evidence type="ECO:0000256" key="7">
    <source>
        <dbReference type="ARBA" id="ARBA00022989"/>
    </source>
</evidence>
<proteinExistence type="inferred from homology"/>
<keyword evidence="4 12" id="KW-0812">Transmembrane</keyword>
<reference evidence="15" key="2">
    <citation type="submission" date="2025-09" db="UniProtKB">
        <authorList>
            <consortium name="Ensembl"/>
        </authorList>
    </citation>
    <scope>IDENTIFICATION</scope>
</reference>
<evidence type="ECO:0000256" key="2">
    <source>
        <dbReference type="ARBA" id="ARBA00005964"/>
    </source>
</evidence>
<evidence type="ECO:0000256" key="5">
    <source>
        <dbReference type="ARBA" id="ARBA00022729"/>
    </source>
</evidence>
<comment type="similarity">
    <text evidence="2">Belongs to the type-B carboxylesterase/lipase family.</text>
</comment>
<dbReference type="GO" id="GO:0007416">
    <property type="term" value="P:synapse assembly"/>
    <property type="evidence" value="ECO:0007669"/>
    <property type="project" value="UniProtKB-ARBA"/>
</dbReference>
<evidence type="ECO:0000256" key="12">
    <source>
        <dbReference type="SAM" id="Phobius"/>
    </source>
</evidence>
<evidence type="ECO:0000313" key="16">
    <source>
        <dbReference type="Proteomes" id="UP000694388"/>
    </source>
</evidence>
<keyword evidence="3" id="KW-1003">Cell membrane</keyword>
<comment type="subcellular location">
    <subcellularLocation>
        <location evidence="1">Cell membrane</location>
        <topology evidence="1">Single-pass type I membrane protein</topology>
    </subcellularLocation>
</comment>